<organism evidence="1">
    <name type="scientific">Menopon gallinae</name>
    <name type="common">poultry shaft louse</name>
    <dbReference type="NCBI Taxonomy" id="328185"/>
    <lineage>
        <taxon>Eukaryota</taxon>
        <taxon>Metazoa</taxon>
        <taxon>Ecdysozoa</taxon>
        <taxon>Arthropoda</taxon>
        <taxon>Hexapoda</taxon>
        <taxon>Insecta</taxon>
        <taxon>Pterygota</taxon>
        <taxon>Neoptera</taxon>
        <taxon>Paraneoptera</taxon>
        <taxon>Psocodea</taxon>
        <taxon>Troctomorpha</taxon>
        <taxon>Phthiraptera</taxon>
        <taxon>Amblycera</taxon>
        <taxon>Menoponidae</taxon>
        <taxon>Menopon</taxon>
    </lineage>
</organism>
<proteinExistence type="predicted"/>
<comment type="caution">
    <text evidence="1">The sequence shown here is derived from an EMBL/GenBank/DDBJ whole genome shotgun (WGS) entry which is preliminary data.</text>
</comment>
<evidence type="ECO:0008006" key="2">
    <source>
        <dbReference type="Google" id="ProtNLM"/>
    </source>
</evidence>
<dbReference type="GO" id="GO:0007005">
    <property type="term" value="P:mitochondrion organization"/>
    <property type="evidence" value="ECO:0007669"/>
    <property type="project" value="TreeGrafter"/>
</dbReference>
<dbReference type="PANTHER" id="PTHR14700:SF0">
    <property type="entry name" value="PENTATRICOPEPTIDE REPEAT-CONTAINING PROTEIN 2, MITOCHONDRIAL"/>
    <property type="match status" value="1"/>
</dbReference>
<accession>A0AAW2I554</accession>
<sequence length="338" mass="39247">MAKYLANIICLLNTNQITRTSCRTIYNNSFLGLDQFRDRKAAANSDKVEAENFIQSIYAKPRPTFNALKKMCYLIDTKDDFSLFVAMLEKYCTDIVPNSQFTFSRFRIGPEIMRMFYIQKEPIEALRIVTGKFTSHLFKETMTFVILMDLLYKSEMYDEVCEVFKILQGLQIDGVTFDPAAYILYQAACYKRNTDESYSEVMAMYKSYCDVHRTHKLRTVVYTLLCALSKKSINMPDVPLSANDALSVNAKLVILINKGNIEEALEYFKSLEKKTLVLRCVAEELWEKVQTSGINKPGSKLEEEFDFEKILFQTFEELASKEFGYIKTRKELFGYLRQ</sequence>
<dbReference type="GO" id="GO:0005739">
    <property type="term" value="C:mitochondrion"/>
    <property type="evidence" value="ECO:0007669"/>
    <property type="project" value="InterPro"/>
</dbReference>
<evidence type="ECO:0000313" key="1">
    <source>
        <dbReference type="EMBL" id="KAL0276958.1"/>
    </source>
</evidence>
<dbReference type="InterPro" id="IPR034629">
    <property type="entry name" value="PTCD2"/>
</dbReference>
<dbReference type="GO" id="GO:0050684">
    <property type="term" value="P:regulation of mRNA processing"/>
    <property type="evidence" value="ECO:0007669"/>
    <property type="project" value="InterPro"/>
</dbReference>
<dbReference type="GO" id="GO:0003723">
    <property type="term" value="F:RNA binding"/>
    <property type="evidence" value="ECO:0007669"/>
    <property type="project" value="TreeGrafter"/>
</dbReference>
<dbReference type="AlphaFoldDB" id="A0AAW2I554"/>
<reference evidence="1" key="1">
    <citation type="journal article" date="2024" name="Gigascience">
        <title>Chromosome-level genome of the poultry shaft louse Menopon gallinae provides insight into the host-switching and adaptive evolution of parasitic lice.</title>
        <authorList>
            <person name="Xu Y."/>
            <person name="Ma L."/>
            <person name="Liu S."/>
            <person name="Liang Y."/>
            <person name="Liu Q."/>
            <person name="He Z."/>
            <person name="Tian L."/>
            <person name="Duan Y."/>
            <person name="Cai W."/>
            <person name="Li H."/>
            <person name="Song F."/>
        </authorList>
    </citation>
    <scope>NUCLEOTIDE SEQUENCE</scope>
    <source>
        <strain evidence="1">Cailab_2023a</strain>
    </source>
</reference>
<protein>
    <recommendedName>
        <fullName evidence="2">Pentatricopeptide repeat-containing protein 2, mitochondrial</fullName>
    </recommendedName>
</protein>
<gene>
    <name evidence="1" type="ORF">PYX00_004407</name>
</gene>
<dbReference type="EMBL" id="JARGDH010000002">
    <property type="protein sequence ID" value="KAL0276958.1"/>
    <property type="molecule type" value="Genomic_DNA"/>
</dbReference>
<name>A0AAW2I554_9NEOP</name>
<dbReference type="PANTHER" id="PTHR14700">
    <property type="entry name" value="PENTATRICOPEPTIDE REPEAT-CONTAINING PROTEIN 2, MITOCHONDRIAL"/>
    <property type="match status" value="1"/>
</dbReference>